<dbReference type="AlphaFoldDB" id="A0A0G0C128"/>
<evidence type="ECO:0000313" key="3">
    <source>
        <dbReference type="Proteomes" id="UP000034581"/>
    </source>
</evidence>
<comment type="caution">
    <text evidence="2">The sequence shown here is derived from an EMBL/GenBank/DDBJ whole genome shotgun (WGS) entry which is preliminary data.</text>
</comment>
<name>A0A0G0C128_UNCC3</name>
<evidence type="ECO:0000256" key="1">
    <source>
        <dbReference type="SAM" id="Phobius"/>
    </source>
</evidence>
<sequence>MKQKKNKLLILIAKSVSRIFGFGTFILLALVAVFSGQFNATDYGWIFLSAMMFILSGGVLFLFTKLRIFSDFDLSDRSERPLFFFILIILGIVLFFLYVIFDVSMILRYFILIYLVEIILDFMITLFWKISNHTLAVTSFISFSIILLGFGYLYLLLLLPLVMWARFFLQKHTVGQLLGGAILAVIVIFPLSRIFGFI</sequence>
<feature type="transmembrane region" description="Helical" evidence="1">
    <location>
        <begin position="107"/>
        <end position="128"/>
    </location>
</feature>
<feature type="transmembrane region" description="Helical" evidence="1">
    <location>
        <begin position="20"/>
        <end position="38"/>
    </location>
</feature>
<proteinExistence type="predicted"/>
<reference evidence="2 3" key="1">
    <citation type="journal article" date="2015" name="Nature">
        <title>rRNA introns, odd ribosomes, and small enigmatic genomes across a large radiation of phyla.</title>
        <authorList>
            <person name="Brown C.T."/>
            <person name="Hug L.A."/>
            <person name="Thomas B.C."/>
            <person name="Sharon I."/>
            <person name="Castelle C.J."/>
            <person name="Singh A."/>
            <person name="Wilkins M.J."/>
            <person name="Williams K.H."/>
            <person name="Banfield J.F."/>
        </authorList>
    </citation>
    <scope>NUCLEOTIDE SEQUENCE [LARGE SCALE GENOMIC DNA]</scope>
</reference>
<evidence type="ECO:0000313" key="2">
    <source>
        <dbReference type="EMBL" id="KKP69816.1"/>
    </source>
</evidence>
<dbReference type="Proteomes" id="UP000034581">
    <property type="component" value="Unassembled WGS sequence"/>
</dbReference>
<feature type="transmembrane region" description="Helical" evidence="1">
    <location>
        <begin position="140"/>
        <end position="165"/>
    </location>
</feature>
<organism evidence="2 3">
    <name type="scientific">candidate division CPR3 bacterium GW2011_GWF2_35_18</name>
    <dbReference type="NCBI Taxonomy" id="1618350"/>
    <lineage>
        <taxon>Bacteria</taxon>
        <taxon>Bacteria division CPR3</taxon>
    </lineage>
</organism>
<dbReference type="EMBL" id="LBQB01000003">
    <property type="protein sequence ID" value="KKP69816.1"/>
    <property type="molecule type" value="Genomic_DNA"/>
</dbReference>
<feature type="transmembrane region" description="Helical" evidence="1">
    <location>
        <begin position="177"/>
        <end position="196"/>
    </location>
</feature>
<keyword evidence="1" id="KW-1133">Transmembrane helix</keyword>
<feature type="transmembrane region" description="Helical" evidence="1">
    <location>
        <begin position="83"/>
        <end position="101"/>
    </location>
</feature>
<keyword evidence="1" id="KW-0472">Membrane</keyword>
<keyword evidence="1" id="KW-0812">Transmembrane</keyword>
<protein>
    <submittedName>
        <fullName evidence="2">Phosphoesterase PA-phosphatase related protein</fullName>
    </submittedName>
</protein>
<accession>A0A0G0C128</accession>
<gene>
    <name evidence="2" type="ORF">UR67_C0003G0094</name>
</gene>
<dbReference type="STRING" id="1618350.UR67_C0003G0094"/>
<feature type="transmembrane region" description="Helical" evidence="1">
    <location>
        <begin position="44"/>
        <end position="63"/>
    </location>
</feature>